<organism evidence="2 3">
    <name type="scientific">Trifolium medium</name>
    <dbReference type="NCBI Taxonomy" id="97028"/>
    <lineage>
        <taxon>Eukaryota</taxon>
        <taxon>Viridiplantae</taxon>
        <taxon>Streptophyta</taxon>
        <taxon>Embryophyta</taxon>
        <taxon>Tracheophyta</taxon>
        <taxon>Spermatophyta</taxon>
        <taxon>Magnoliopsida</taxon>
        <taxon>eudicotyledons</taxon>
        <taxon>Gunneridae</taxon>
        <taxon>Pentapetalae</taxon>
        <taxon>rosids</taxon>
        <taxon>fabids</taxon>
        <taxon>Fabales</taxon>
        <taxon>Fabaceae</taxon>
        <taxon>Papilionoideae</taxon>
        <taxon>50 kb inversion clade</taxon>
        <taxon>NPAAA clade</taxon>
        <taxon>Hologalegina</taxon>
        <taxon>IRL clade</taxon>
        <taxon>Trifolieae</taxon>
        <taxon>Trifolium</taxon>
    </lineage>
</organism>
<protein>
    <submittedName>
        <fullName evidence="2">Disease resistance protein</fullName>
    </submittedName>
</protein>
<dbReference type="EMBL" id="LXQA010276458">
    <property type="protein sequence ID" value="MCI40145.1"/>
    <property type="molecule type" value="Genomic_DNA"/>
</dbReference>
<reference evidence="2 3" key="1">
    <citation type="journal article" date="2018" name="Front. Plant Sci.">
        <title>Red Clover (Trifolium pratense) and Zigzag Clover (T. medium) - A Picture of Genomic Similarities and Differences.</title>
        <authorList>
            <person name="Dluhosova J."/>
            <person name="Istvanek J."/>
            <person name="Nedelnik J."/>
            <person name="Repkova J."/>
        </authorList>
    </citation>
    <scope>NUCLEOTIDE SEQUENCE [LARGE SCALE GENOMIC DNA]</scope>
    <source>
        <strain evidence="3">cv. 10/8</strain>
        <tissue evidence="2">Leaf</tissue>
    </source>
</reference>
<evidence type="ECO:0000259" key="1">
    <source>
        <dbReference type="Pfam" id="PF00931"/>
    </source>
</evidence>
<feature type="domain" description="NB-ARC" evidence="1">
    <location>
        <begin position="36"/>
        <end position="74"/>
    </location>
</feature>
<dbReference type="InterPro" id="IPR002182">
    <property type="entry name" value="NB-ARC"/>
</dbReference>
<dbReference type="AlphaFoldDB" id="A0A392RX07"/>
<accession>A0A392RX07</accession>
<comment type="caution">
    <text evidence="2">The sequence shown here is derived from an EMBL/GenBank/DDBJ whole genome shotgun (WGS) entry which is preliminary data.</text>
</comment>
<evidence type="ECO:0000313" key="2">
    <source>
        <dbReference type="EMBL" id="MCI40145.1"/>
    </source>
</evidence>
<dbReference type="Proteomes" id="UP000265520">
    <property type="component" value="Unassembled WGS sequence"/>
</dbReference>
<dbReference type="GO" id="GO:0043531">
    <property type="term" value="F:ADP binding"/>
    <property type="evidence" value="ECO:0007669"/>
    <property type="project" value="InterPro"/>
</dbReference>
<name>A0A392RX07_9FABA</name>
<dbReference type="SUPFAM" id="SSF52540">
    <property type="entry name" value="P-loop containing nucleoside triphosphate hydrolases"/>
    <property type="match status" value="1"/>
</dbReference>
<feature type="non-terminal residue" evidence="2">
    <location>
        <position position="79"/>
    </location>
</feature>
<evidence type="ECO:0000313" key="3">
    <source>
        <dbReference type="Proteomes" id="UP000265520"/>
    </source>
</evidence>
<sequence>MGKFEGNTQPYSRLDSLPSIQYEAASEDFISFGSRQQAYDELFEALNDDSVHIIGLYGVGGSGKTTLAIEVGKQADDRK</sequence>
<dbReference type="Gene3D" id="3.40.50.300">
    <property type="entry name" value="P-loop containing nucleotide triphosphate hydrolases"/>
    <property type="match status" value="1"/>
</dbReference>
<keyword evidence="3" id="KW-1185">Reference proteome</keyword>
<dbReference type="Pfam" id="PF00931">
    <property type="entry name" value="NB-ARC"/>
    <property type="match status" value="1"/>
</dbReference>
<proteinExistence type="predicted"/>
<dbReference type="InterPro" id="IPR027417">
    <property type="entry name" value="P-loop_NTPase"/>
</dbReference>